<sequence>MSGAPLHISVDHGLATVTIVGSGKGNALGGTFWDDLRDFMETVRARDDIRAVALVGEGDTFSVGMDLRWYVVRLRRAERSGTPTFMDDDVRRLQHAVTTVADCPKPVIALINGECTGAALELVSACDIRYATRRARFSLPEAELGVVADLGGLQRLPLVINQGHLRELAFTGKTIDAQRAARIGLVNDVYAGSAALHDAARTLIGDLSRHPAHVLEGIKRVLGETHQEGIRRGLGQCAHWNSTHTGADGLRHAMTARLDAMAP</sequence>
<dbReference type="AlphaFoldDB" id="A0A6B3BLC7"/>
<dbReference type="CDD" id="cd06558">
    <property type="entry name" value="crotonase-like"/>
    <property type="match status" value="1"/>
</dbReference>
<dbReference type="PANTHER" id="PTHR43149:SF1">
    <property type="entry name" value="DELTA(3,5)-DELTA(2,4)-DIENOYL-COA ISOMERASE, MITOCHONDRIAL"/>
    <property type="match status" value="1"/>
</dbReference>
<dbReference type="GO" id="GO:0016853">
    <property type="term" value="F:isomerase activity"/>
    <property type="evidence" value="ECO:0007669"/>
    <property type="project" value="InterPro"/>
</dbReference>
<evidence type="ECO:0000313" key="3">
    <source>
        <dbReference type="EMBL" id="NEC84952.1"/>
    </source>
</evidence>
<name>A0A6B3BLC7_9ACTN</name>
<dbReference type="PROSITE" id="PS00166">
    <property type="entry name" value="ENOYL_COA_HYDRATASE"/>
    <property type="match status" value="1"/>
</dbReference>
<dbReference type="InterPro" id="IPR029045">
    <property type="entry name" value="ClpP/crotonase-like_dom_sf"/>
</dbReference>
<dbReference type="GO" id="GO:0004300">
    <property type="term" value="F:enoyl-CoA hydratase activity"/>
    <property type="evidence" value="ECO:0007669"/>
    <property type="project" value="UniProtKB-EC"/>
</dbReference>
<dbReference type="InterPro" id="IPR001753">
    <property type="entry name" value="Enoyl-CoA_hydra/iso"/>
</dbReference>
<dbReference type="InterPro" id="IPR045002">
    <property type="entry name" value="Ech1-like"/>
</dbReference>
<dbReference type="InterPro" id="IPR018376">
    <property type="entry name" value="Enoyl-CoA_hyd/isom_CS"/>
</dbReference>
<comment type="caution">
    <text evidence="3">The sequence shown here is derived from an EMBL/GenBank/DDBJ whole genome shotgun (WGS) entry which is preliminary data.</text>
</comment>
<protein>
    <submittedName>
        <fullName evidence="3">Enoyl-CoA hydratase</fullName>
        <ecNumber evidence="3">4.2.1.17</ecNumber>
    </submittedName>
</protein>
<reference evidence="3" key="1">
    <citation type="submission" date="2020-01" db="EMBL/GenBank/DDBJ databases">
        <title>Insect and environment-associated Actinomycetes.</title>
        <authorList>
            <person name="Currrie C."/>
            <person name="Chevrette M."/>
            <person name="Carlson C."/>
            <person name="Stubbendieck R."/>
            <person name="Wendt-Pienkowski E."/>
        </authorList>
    </citation>
    <scope>NUCLEOTIDE SEQUENCE</scope>
    <source>
        <strain evidence="3">SID12501</strain>
    </source>
</reference>
<dbReference type="Gene3D" id="3.90.226.10">
    <property type="entry name" value="2-enoyl-CoA Hydratase, Chain A, domain 1"/>
    <property type="match status" value="1"/>
</dbReference>
<keyword evidence="3" id="KW-0456">Lyase</keyword>
<proteinExistence type="inferred from homology"/>
<evidence type="ECO:0000256" key="1">
    <source>
        <dbReference type="ARBA" id="ARBA00005254"/>
    </source>
</evidence>
<gene>
    <name evidence="3" type="ORF">G3I71_03550</name>
</gene>
<dbReference type="PANTHER" id="PTHR43149">
    <property type="entry name" value="ENOYL-COA HYDRATASE"/>
    <property type="match status" value="1"/>
</dbReference>
<accession>A0A6B3BLC7</accession>
<comment type="similarity">
    <text evidence="1 2">Belongs to the enoyl-CoA hydratase/isomerase family.</text>
</comment>
<dbReference type="Pfam" id="PF00378">
    <property type="entry name" value="ECH_1"/>
    <property type="match status" value="1"/>
</dbReference>
<dbReference type="SUPFAM" id="SSF52096">
    <property type="entry name" value="ClpP/crotonase"/>
    <property type="match status" value="1"/>
</dbReference>
<evidence type="ECO:0000256" key="2">
    <source>
        <dbReference type="RuleBase" id="RU003707"/>
    </source>
</evidence>
<dbReference type="EMBL" id="JAAGLU010000003">
    <property type="protein sequence ID" value="NEC84952.1"/>
    <property type="molecule type" value="Genomic_DNA"/>
</dbReference>
<organism evidence="3">
    <name type="scientific">Streptomyces sp. SID12501</name>
    <dbReference type="NCBI Taxonomy" id="2706042"/>
    <lineage>
        <taxon>Bacteria</taxon>
        <taxon>Bacillati</taxon>
        <taxon>Actinomycetota</taxon>
        <taxon>Actinomycetes</taxon>
        <taxon>Kitasatosporales</taxon>
        <taxon>Streptomycetaceae</taxon>
        <taxon>Streptomyces</taxon>
    </lineage>
</organism>
<dbReference type="RefSeq" id="WP_164312432.1">
    <property type="nucleotide sequence ID" value="NZ_JAAGLU010000003.1"/>
</dbReference>
<dbReference type="EC" id="4.2.1.17" evidence="3"/>